<evidence type="ECO:0000313" key="2">
    <source>
        <dbReference type="EMBL" id="KHG16076.1"/>
    </source>
</evidence>
<gene>
    <name evidence="2" type="ORF">F383_06613</name>
    <name evidence="1" type="ORF">F383_13266</name>
</gene>
<keyword evidence="3" id="KW-1185">Reference proteome</keyword>
<organism evidence="1 3">
    <name type="scientific">Gossypium arboreum</name>
    <name type="common">Tree cotton</name>
    <name type="synonym">Gossypium nanking</name>
    <dbReference type="NCBI Taxonomy" id="29729"/>
    <lineage>
        <taxon>Eukaryota</taxon>
        <taxon>Viridiplantae</taxon>
        <taxon>Streptophyta</taxon>
        <taxon>Embryophyta</taxon>
        <taxon>Tracheophyta</taxon>
        <taxon>Spermatophyta</taxon>
        <taxon>Magnoliopsida</taxon>
        <taxon>eudicotyledons</taxon>
        <taxon>Gunneridae</taxon>
        <taxon>Pentapetalae</taxon>
        <taxon>rosids</taxon>
        <taxon>malvids</taxon>
        <taxon>Malvales</taxon>
        <taxon>Malvaceae</taxon>
        <taxon>Malvoideae</taxon>
        <taxon>Gossypium</taxon>
    </lineage>
</organism>
<dbReference type="AlphaFoldDB" id="A0A0B0MA70"/>
<accession>A0A0B0MA70</accession>
<reference evidence="1" key="1">
    <citation type="submission" date="2014-09" db="EMBL/GenBank/DDBJ databases">
        <title>G. arboreum L. cv. AKA8401 A2 genome assembly version 1.0.</title>
        <authorList>
            <person name="Mudge J."/>
            <person name="Ramaraj T."/>
            <person name="Lindquist I.E."/>
            <person name="Bharti A.K."/>
            <person name="Sundararajan A."/>
            <person name="Cameron C.T."/>
            <person name="Woodward J.E."/>
            <person name="May G.D."/>
            <person name="Brubaker C."/>
            <person name="Broadhvest J."/>
            <person name="Wilkins T.A."/>
        </authorList>
    </citation>
    <scope>NUCLEOTIDE SEQUENCE</scope>
</reference>
<proteinExistence type="predicted"/>
<reference evidence="3" key="2">
    <citation type="submission" date="2014-09" db="EMBL/GenBank/DDBJ databases">
        <authorList>
            <person name="Mudge J."/>
            <person name="Ramaraj T."/>
            <person name="Lindquist I.E."/>
            <person name="Bharti A.K."/>
            <person name="Sundararajan A."/>
            <person name="Cameron C.T."/>
            <person name="Woodward J.E."/>
            <person name="May G.D."/>
            <person name="Brubaker C."/>
            <person name="Broadhvest J."/>
            <person name="Wilkins T.A."/>
        </authorList>
    </citation>
    <scope>NUCLEOTIDE SEQUENCE</scope>
    <source>
        <strain evidence="3">cv. AKA8401</strain>
    </source>
</reference>
<dbReference type="EMBL" id="KN405290">
    <property type="protein sequence ID" value="KHG16076.1"/>
    <property type="molecule type" value="Genomic_DNA"/>
</dbReference>
<evidence type="ECO:0000313" key="3">
    <source>
        <dbReference type="Proteomes" id="UP000032142"/>
    </source>
</evidence>
<dbReference type="Proteomes" id="UP000032142">
    <property type="component" value="Unassembled WGS sequence"/>
</dbReference>
<name>A0A0B0MA70_GOSAR</name>
<protein>
    <submittedName>
        <fullName evidence="1">Putative yegI</fullName>
    </submittedName>
</protein>
<evidence type="ECO:0000313" key="1">
    <source>
        <dbReference type="EMBL" id="KHF97639.1"/>
    </source>
</evidence>
<dbReference type="EMBL" id="JRRC01013012">
    <property type="protein sequence ID" value="KHF97639.1"/>
    <property type="molecule type" value="Genomic_DNA"/>
</dbReference>
<sequence length="84" mass="9673">MAHGLAHGRVTWPCCISQYTLQVWHNLVHGLIHGHTHRRVVGRVTQVSMYALFSNGLGHERVWSYVRHTVCSHGRVTLVYLKFL</sequence>